<dbReference type="InterPro" id="IPR048052">
    <property type="entry name" value="FM1-like"/>
</dbReference>
<accession>A0A7H0H440</accession>
<name>A0A7H0H440_9ACTN</name>
<evidence type="ECO:0000256" key="1">
    <source>
        <dbReference type="SAM" id="Phobius"/>
    </source>
</evidence>
<dbReference type="InterPro" id="IPR032364">
    <property type="entry name" value="GramPos_pilinD1_N"/>
</dbReference>
<dbReference type="GO" id="GO:0005975">
    <property type="term" value="P:carbohydrate metabolic process"/>
    <property type="evidence" value="ECO:0007669"/>
    <property type="project" value="UniProtKB-ARBA"/>
</dbReference>
<gene>
    <name evidence="3" type="ORF">H9L22_13885</name>
</gene>
<keyword evidence="1" id="KW-0812">Transmembrane</keyword>
<feature type="domain" description="Gram-positive pilin subunit D1 N-terminal" evidence="2">
    <location>
        <begin position="42"/>
        <end position="199"/>
    </location>
</feature>
<dbReference type="InterPro" id="IPR013783">
    <property type="entry name" value="Ig-like_fold"/>
</dbReference>
<keyword evidence="4" id="KW-1185">Reference proteome</keyword>
<evidence type="ECO:0000259" key="2">
    <source>
        <dbReference type="Pfam" id="PF16555"/>
    </source>
</evidence>
<proteinExistence type="predicted"/>
<dbReference type="NCBIfam" id="NF033902">
    <property type="entry name" value="iso_D2_wall_anc"/>
    <property type="match status" value="1"/>
</dbReference>
<dbReference type="NCBIfam" id="TIGR04226">
    <property type="entry name" value="RrgB_K2N_iso_D2"/>
    <property type="match status" value="1"/>
</dbReference>
<keyword evidence="1" id="KW-0472">Membrane</keyword>
<sequence length="510" mass="52020">MFENTSLRRLAAGVGAIALAAAGLLGGVAYADPGPGQEGAPDQGSIIVHKRVGTEGTRGNGTLLDPAPGTALPGVEFTVQRVGVWTGGACVAIDLTTNAGWTAAQLAVGPNPGAPATSAEEGKLCAAGSAVSKTTDVSGEATFDALALGLYYVTETNAPANVIDRALPFYVTIPFASKQGASETAPTDWLYNVNVYPKNATADKPTKTIGLDQVDLVVDADITWTIAQTIPTLSGVGSTFTEASIVDQLDPRLTYKSGAPVIENVTGDQLVAADYAFTNVNGKLTWVLSESGLSKLKANQGKKLSVELVTTVTSVAADNTTAGTITNDATVSFNDKPQTTETEPYSYWGNLTVTKQDVSSKAKLAGAEFKVFAQVEGLCPADMPTSGAIATGTSGTDGVVKWDSATPAESPLGLFIANSATPIANPTRNYCLYESVAPVGYVANAAPQTVTITTADNASLAVTVDNTKQTVPGLPLTGGVGTAVFGATGLVLVLGAIAGGTALRRRQSAN</sequence>
<evidence type="ECO:0000313" key="4">
    <source>
        <dbReference type="Proteomes" id="UP000516117"/>
    </source>
</evidence>
<dbReference type="Gene3D" id="2.60.40.10">
    <property type="entry name" value="Immunoglobulins"/>
    <property type="match status" value="2"/>
</dbReference>
<dbReference type="KEGG" id="tdf:H9L22_13885"/>
<dbReference type="RefSeq" id="WP_187720441.1">
    <property type="nucleotide sequence ID" value="NZ_BAABBL010000028.1"/>
</dbReference>
<organism evidence="3 4">
    <name type="scientific">Tessaracoccus defluvii</name>
    <dbReference type="NCBI Taxonomy" id="1285901"/>
    <lineage>
        <taxon>Bacteria</taxon>
        <taxon>Bacillati</taxon>
        <taxon>Actinomycetota</taxon>
        <taxon>Actinomycetes</taxon>
        <taxon>Propionibacteriales</taxon>
        <taxon>Propionibacteriaceae</taxon>
        <taxon>Tessaracoccus</taxon>
    </lineage>
</organism>
<dbReference type="EMBL" id="CP060789">
    <property type="protein sequence ID" value="QNP55306.1"/>
    <property type="molecule type" value="Genomic_DNA"/>
</dbReference>
<dbReference type="Proteomes" id="UP000516117">
    <property type="component" value="Chromosome"/>
</dbReference>
<evidence type="ECO:0000313" key="3">
    <source>
        <dbReference type="EMBL" id="QNP55306.1"/>
    </source>
</evidence>
<dbReference type="InterPro" id="IPR026466">
    <property type="entry name" value="Fim_isopep_form_D2_dom"/>
</dbReference>
<reference evidence="3 4" key="1">
    <citation type="submission" date="2020-08" db="EMBL/GenBank/DDBJ databases">
        <title>Genome sequence of Tessaracoccus defluvii JCM 17540T.</title>
        <authorList>
            <person name="Hyun D.-W."/>
            <person name="Bae J.-W."/>
        </authorList>
    </citation>
    <scope>NUCLEOTIDE SEQUENCE [LARGE SCALE GENOMIC DNA]</scope>
    <source>
        <strain evidence="3 4">JCM 17540</strain>
    </source>
</reference>
<dbReference type="AlphaFoldDB" id="A0A7H0H440"/>
<protein>
    <submittedName>
        <fullName evidence="3">SpaH/EbpB family LPXTG-anchored major pilin</fullName>
    </submittedName>
</protein>
<dbReference type="Gene3D" id="2.60.40.740">
    <property type="match status" value="1"/>
</dbReference>
<feature type="transmembrane region" description="Helical" evidence="1">
    <location>
        <begin position="483"/>
        <end position="503"/>
    </location>
</feature>
<keyword evidence="1" id="KW-1133">Transmembrane helix</keyword>
<dbReference type="Pfam" id="PF16555">
    <property type="entry name" value="GramPos_pilinD1"/>
    <property type="match status" value="1"/>
</dbReference>